<keyword evidence="4 6" id="KW-1133">Transmembrane helix</keyword>
<reference evidence="8 9" key="1">
    <citation type="submission" date="2019-11" db="EMBL/GenBank/DDBJ databases">
        <title>Comparative genomics of hydrocarbon-degrading Desulfosarcina strains.</title>
        <authorList>
            <person name="Watanabe M."/>
            <person name="Kojima H."/>
            <person name="Fukui M."/>
        </authorList>
    </citation>
    <scope>NUCLEOTIDE SEQUENCE [LARGE SCALE GENOMIC DNA]</scope>
    <source>
        <strain evidence="8 9">PP31</strain>
    </source>
</reference>
<dbReference type="Pfam" id="PF00482">
    <property type="entry name" value="T2SSF"/>
    <property type="match status" value="1"/>
</dbReference>
<dbReference type="Gene3D" id="1.20.81.30">
    <property type="entry name" value="Type II secretion system (T2SS), domain F"/>
    <property type="match status" value="1"/>
</dbReference>
<evidence type="ECO:0000256" key="2">
    <source>
        <dbReference type="ARBA" id="ARBA00022475"/>
    </source>
</evidence>
<sequence length="322" mass="36199">MNILWISLILFTLTLLVLELSIYAYRSFMHPDRAETLRRLRQGVVEDKGGQAENIYKKNTLSEVPFIHRILSVTPGIDRLQLMMNQANVEFTLGFLILLSMALGLITFLLCQMVLKNFVLTLLLTTCTAGLPLLYVRSKKIKRMAHFEKQLPEALGLIARALRAGHAFTSGMKLAADEFSDPLGPEFAETLDEINFGQSVAEALKNLVRRVDCPDLNFFVVSVIMQRETGGNLAEIIDGLAHLIRERFKFRGKVRTLTAEGRLSAVVLYILPVLLAGFLFLFHPDVVAPLHEDPVGRMLASIMIGLMVLAYFMIKRIIKVEV</sequence>
<evidence type="ECO:0000256" key="1">
    <source>
        <dbReference type="ARBA" id="ARBA00004651"/>
    </source>
</evidence>
<feature type="transmembrane region" description="Helical" evidence="6">
    <location>
        <begin position="295"/>
        <end position="314"/>
    </location>
</feature>
<dbReference type="RefSeq" id="WP_155303922.1">
    <property type="nucleotide sequence ID" value="NZ_AP021875.1"/>
</dbReference>
<dbReference type="PANTHER" id="PTHR35007">
    <property type="entry name" value="INTEGRAL MEMBRANE PROTEIN-RELATED"/>
    <property type="match status" value="1"/>
</dbReference>
<protein>
    <recommendedName>
        <fullName evidence="7">Type II secretion system protein GspF domain-containing protein</fullName>
    </recommendedName>
</protein>
<evidence type="ECO:0000259" key="7">
    <source>
        <dbReference type="Pfam" id="PF00482"/>
    </source>
</evidence>
<dbReference type="PANTHER" id="PTHR35007:SF1">
    <property type="entry name" value="PILUS ASSEMBLY PROTEIN"/>
    <property type="match status" value="1"/>
</dbReference>
<keyword evidence="3 6" id="KW-0812">Transmembrane</keyword>
<dbReference type="AlphaFoldDB" id="A0A5K7Z914"/>
<keyword evidence="5 6" id="KW-0472">Membrane</keyword>
<dbReference type="KEGG" id="dwd:DSCW_23710"/>
<dbReference type="GO" id="GO:0005886">
    <property type="term" value="C:plasma membrane"/>
    <property type="evidence" value="ECO:0007669"/>
    <property type="project" value="UniProtKB-SubCell"/>
</dbReference>
<feature type="domain" description="Type II secretion system protein GspF" evidence="7">
    <location>
        <begin position="156"/>
        <end position="279"/>
    </location>
</feature>
<dbReference type="InterPro" id="IPR042094">
    <property type="entry name" value="T2SS_GspF_sf"/>
</dbReference>
<feature type="transmembrane region" description="Helical" evidence="6">
    <location>
        <begin position="115"/>
        <end position="136"/>
    </location>
</feature>
<name>A0A5K7Z914_9BACT</name>
<evidence type="ECO:0000256" key="4">
    <source>
        <dbReference type="ARBA" id="ARBA00022989"/>
    </source>
</evidence>
<dbReference type="InterPro" id="IPR018076">
    <property type="entry name" value="T2SS_GspF_dom"/>
</dbReference>
<evidence type="ECO:0000313" key="9">
    <source>
        <dbReference type="Proteomes" id="UP000427769"/>
    </source>
</evidence>
<gene>
    <name evidence="8" type="ORF">DSCW_23710</name>
</gene>
<comment type="subcellular location">
    <subcellularLocation>
        <location evidence="1">Cell membrane</location>
        <topology evidence="1">Multi-pass membrane protein</topology>
    </subcellularLocation>
</comment>
<feature type="transmembrane region" description="Helical" evidence="6">
    <location>
        <begin position="6"/>
        <end position="25"/>
    </location>
</feature>
<dbReference type="EMBL" id="AP021875">
    <property type="protein sequence ID" value="BBO74954.1"/>
    <property type="molecule type" value="Genomic_DNA"/>
</dbReference>
<evidence type="ECO:0000313" key="8">
    <source>
        <dbReference type="EMBL" id="BBO74954.1"/>
    </source>
</evidence>
<accession>A0A5K7Z914</accession>
<keyword evidence="2" id="KW-1003">Cell membrane</keyword>
<evidence type="ECO:0000256" key="3">
    <source>
        <dbReference type="ARBA" id="ARBA00022692"/>
    </source>
</evidence>
<proteinExistence type="predicted"/>
<keyword evidence="9" id="KW-1185">Reference proteome</keyword>
<evidence type="ECO:0000256" key="6">
    <source>
        <dbReference type="SAM" id="Phobius"/>
    </source>
</evidence>
<organism evidence="8 9">
    <name type="scientific">Desulfosarcina widdelii</name>
    <dbReference type="NCBI Taxonomy" id="947919"/>
    <lineage>
        <taxon>Bacteria</taxon>
        <taxon>Pseudomonadati</taxon>
        <taxon>Thermodesulfobacteriota</taxon>
        <taxon>Desulfobacteria</taxon>
        <taxon>Desulfobacterales</taxon>
        <taxon>Desulfosarcinaceae</taxon>
        <taxon>Desulfosarcina</taxon>
    </lineage>
</organism>
<feature type="transmembrane region" description="Helical" evidence="6">
    <location>
        <begin position="89"/>
        <end position="109"/>
    </location>
</feature>
<dbReference type="OrthoDB" id="597333at2"/>
<dbReference type="Proteomes" id="UP000427769">
    <property type="component" value="Chromosome"/>
</dbReference>
<evidence type="ECO:0000256" key="5">
    <source>
        <dbReference type="ARBA" id="ARBA00023136"/>
    </source>
</evidence>
<feature type="transmembrane region" description="Helical" evidence="6">
    <location>
        <begin position="263"/>
        <end position="283"/>
    </location>
</feature>